<feature type="domain" description="NAD glycohydrolase translocation F5/8 type C" evidence="3">
    <location>
        <begin position="178"/>
        <end position="306"/>
    </location>
</feature>
<dbReference type="InterPro" id="IPR057561">
    <property type="entry name" value="NADase_transloc"/>
</dbReference>
<feature type="compositionally biased region" description="Pro residues" evidence="1">
    <location>
        <begin position="45"/>
        <end position="68"/>
    </location>
</feature>
<protein>
    <recommendedName>
        <fullName evidence="3">NAD glycohydrolase translocation F5/8 type C domain-containing protein</fullName>
    </recommendedName>
</protein>
<dbReference type="RefSeq" id="WP_345529882.1">
    <property type="nucleotide sequence ID" value="NZ_BAABKN010000036.1"/>
</dbReference>
<feature type="region of interest" description="Disordered" evidence="1">
    <location>
        <begin position="27"/>
        <end position="71"/>
    </location>
</feature>
<proteinExistence type="predicted"/>
<gene>
    <name evidence="4" type="ORF">GCM10023350_50460</name>
</gene>
<organism evidence="4 5">
    <name type="scientific">Nocardioides endophyticus</name>
    <dbReference type="NCBI Taxonomy" id="1353775"/>
    <lineage>
        <taxon>Bacteria</taxon>
        <taxon>Bacillati</taxon>
        <taxon>Actinomycetota</taxon>
        <taxon>Actinomycetes</taxon>
        <taxon>Propionibacteriales</taxon>
        <taxon>Nocardioidaceae</taxon>
        <taxon>Nocardioides</taxon>
    </lineage>
</organism>
<dbReference type="InterPro" id="IPR008979">
    <property type="entry name" value="Galactose-bd-like_sf"/>
</dbReference>
<comment type="caution">
    <text evidence="4">The sequence shown here is derived from an EMBL/GenBank/DDBJ whole genome shotgun (WGS) entry which is preliminary data.</text>
</comment>
<dbReference type="Gene3D" id="2.60.120.260">
    <property type="entry name" value="Galactose-binding domain-like"/>
    <property type="match status" value="1"/>
</dbReference>
<name>A0ABP8ZKH3_9ACTN</name>
<dbReference type="Pfam" id="PF25302">
    <property type="entry name" value="NADase_transloc"/>
    <property type="match status" value="1"/>
</dbReference>
<keyword evidence="2" id="KW-1133">Transmembrane helix</keyword>
<feature type="compositionally biased region" description="Low complexity" evidence="1">
    <location>
        <begin position="125"/>
        <end position="141"/>
    </location>
</feature>
<evidence type="ECO:0000313" key="5">
    <source>
        <dbReference type="Proteomes" id="UP001499882"/>
    </source>
</evidence>
<accession>A0ABP8ZKH3</accession>
<feature type="compositionally biased region" description="Basic and acidic residues" evidence="1">
    <location>
        <begin position="33"/>
        <end position="44"/>
    </location>
</feature>
<keyword evidence="2" id="KW-0472">Membrane</keyword>
<feature type="region of interest" description="Disordered" evidence="1">
    <location>
        <begin position="118"/>
        <end position="201"/>
    </location>
</feature>
<dbReference type="EMBL" id="BAABKN010000036">
    <property type="protein sequence ID" value="GAA4758554.1"/>
    <property type="molecule type" value="Genomic_DNA"/>
</dbReference>
<dbReference type="SUPFAM" id="SSF49785">
    <property type="entry name" value="Galactose-binding domain-like"/>
    <property type="match status" value="1"/>
</dbReference>
<feature type="transmembrane region" description="Helical" evidence="2">
    <location>
        <begin position="95"/>
        <end position="116"/>
    </location>
</feature>
<evidence type="ECO:0000256" key="1">
    <source>
        <dbReference type="SAM" id="MobiDB-lite"/>
    </source>
</evidence>
<keyword evidence="2" id="KW-0812">Transmembrane</keyword>
<evidence type="ECO:0000259" key="3">
    <source>
        <dbReference type="Pfam" id="PF25302"/>
    </source>
</evidence>
<dbReference type="NCBIfam" id="NF047619">
    <property type="entry name" value="NADase_discoid"/>
    <property type="match status" value="1"/>
</dbReference>
<feature type="compositionally biased region" description="Polar residues" evidence="1">
    <location>
        <begin position="160"/>
        <end position="169"/>
    </location>
</feature>
<sequence length="309" mass="32477">MTDCANCGHELGVGRYCTNCGASVDDAVASPDGDWRTDTAERPRTPPPPPAPPPASPPPAWTPPPAPRFPLYADEVAEPDEEVSPQAHHRGSRRAGGWVAAAVVLVLVLLIGVWLVTTGDDDEPPTTGRPGGSAPATADDQPSQDDPSDEPPSPAPSGLTAESQVTVPATSAPGADVEGNPVSFEGTNMLDGVPETCWRMPGDGTGEEIVVTLPRETRLRSVGMINGYAKQGGDVDWYHGNRRVEQVEWVFDDGTTVPQTLGDTEAVQSTDVDVTTTTITIRLVSVSAPGKGPSRRDFTAISDLLFVAR</sequence>
<evidence type="ECO:0000313" key="4">
    <source>
        <dbReference type="EMBL" id="GAA4758554.1"/>
    </source>
</evidence>
<keyword evidence="5" id="KW-1185">Reference proteome</keyword>
<dbReference type="Proteomes" id="UP001499882">
    <property type="component" value="Unassembled WGS sequence"/>
</dbReference>
<reference evidence="5" key="1">
    <citation type="journal article" date="2019" name="Int. J. Syst. Evol. Microbiol.">
        <title>The Global Catalogue of Microorganisms (GCM) 10K type strain sequencing project: providing services to taxonomists for standard genome sequencing and annotation.</title>
        <authorList>
            <consortium name="The Broad Institute Genomics Platform"/>
            <consortium name="The Broad Institute Genome Sequencing Center for Infectious Disease"/>
            <person name="Wu L."/>
            <person name="Ma J."/>
        </authorList>
    </citation>
    <scope>NUCLEOTIDE SEQUENCE [LARGE SCALE GENOMIC DNA]</scope>
    <source>
        <strain evidence="5">JCM 18532</strain>
    </source>
</reference>
<evidence type="ECO:0000256" key="2">
    <source>
        <dbReference type="SAM" id="Phobius"/>
    </source>
</evidence>